<evidence type="ECO:0000256" key="1">
    <source>
        <dbReference type="ARBA" id="ARBA00009796"/>
    </source>
</evidence>
<dbReference type="GO" id="GO:0005829">
    <property type="term" value="C:cytosol"/>
    <property type="evidence" value="ECO:0007669"/>
    <property type="project" value="TreeGrafter"/>
</dbReference>
<evidence type="ECO:0000313" key="7">
    <source>
        <dbReference type="EMBL" id="HCE17852.1"/>
    </source>
</evidence>
<dbReference type="PANTHER" id="PTHR10681">
    <property type="entry name" value="THIOREDOXIN PEROXIDASE"/>
    <property type="match status" value="1"/>
</dbReference>
<dbReference type="PROSITE" id="PS51353">
    <property type="entry name" value="ARSC"/>
    <property type="match status" value="1"/>
</dbReference>
<dbReference type="InterPro" id="IPR036249">
    <property type="entry name" value="Thioredoxin-like_sf"/>
</dbReference>
<dbReference type="AlphaFoldDB" id="A0A3D1JH60"/>
<name>A0A3D1JH60_9CHLR</name>
<dbReference type="GO" id="GO:0042744">
    <property type="term" value="P:hydrogen peroxide catabolic process"/>
    <property type="evidence" value="ECO:0007669"/>
    <property type="project" value="TreeGrafter"/>
</dbReference>
<dbReference type="GO" id="GO:0006979">
    <property type="term" value="P:response to oxidative stress"/>
    <property type="evidence" value="ECO:0007669"/>
    <property type="project" value="TreeGrafter"/>
</dbReference>
<evidence type="ECO:0000259" key="5">
    <source>
        <dbReference type="Pfam" id="PF00462"/>
    </source>
</evidence>
<evidence type="ECO:0000256" key="3">
    <source>
        <dbReference type="ARBA" id="ARBA00037420"/>
    </source>
</evidence>
<evidence type="ECO:0000256" key="4">
    <source>
        <dbReference type="PROSITE-ProRule" id="PRU01282"/>
    </source>
</evidence>
<dbReference type="STRING" id="229919.GCA_001050195_02630"/>
<dbReference type="GO" id="GO:0033554">
    <property type="term" value="P:cellular response to stress"/>
    <property type="evidence" value="ECO:0007669"/>
    <property type="project" value="TreeGrafter"/>
</dbReference>
<comment type="similarity">
    <text evidence="1">Belongs to the peroxiredoxin family. AhpC/Prx1 subfamily.</text>
</comment>
<dbReference type="InterPro" id="IPR002109">
    <property type="entry name" value="Glutaredoxin"/>
</dbReference>
<comment type="caution">
    <text evidence="7">The sequence shown here is derived from an EMBL/GenBank/DDBJ whole genome shotgun (WGS) entry which is preliminary data.</text>
</comment>
<reference evidence="7 8" key="1">
    <citation type="journal article" date="2018" name="Nat. Biotechnol.">
        <title>A standardized bacterial taxonomy based on genome phylogeny substantially revises the tree of life.</title>
        <authorList>
            <person name="Parks D.H."/>
            <person name="Chuvochina M."/>
            <person name="Waite D.W."/>
            <person name="Rinke C."/>
            <person name="Skarshewski A."/>
            <person name="Chaumeil P.A."/>
            <person name="Hugenholtz P."/>
        </authorList>
    </citation>
    <scope>NUCLEOTIDE SEQUENCE [LARGE SCALE GENOMIC DNA]</scope>
    <source>
        <strain evidence="7">UBA8781</strain>
    </source>
</reference>
<comment type="function">
    <text evidence="3">Thiol-specific peroxidase that catalyzes the reduction of hydrogen peroxide and organic hydroperoxides to water and alcohols, respectively. Plays a role in cell protection against oxidative stress by detoxifying peroxides.</text>
</comment>
<dbReference type="InterPro" id="IPR000866">
    <property type="entry name" value="AhpC/TSA"/>
</dbReference>
<dbReference type="CDD" id="cd02976">
    <property type="entry name" value="NrdH"/>
    <property type="match status" value="1"/>
</dbReference>
<feature type="domain" description="Alkyl hydroperoxide reductase subunit C/ Thiol specific antioxidant" evidence="6">
    <location>
        <begin position="3"/>
        <end position="75"/>
    </location>
</feature>
<keyword evidence="2" id="KW-0560">Oxidoreductase</keyword>
<sequence length="195" mass="22036">MASFVGLNTQVLGISVDHVPCLKAWADHLGGISYPLCSDFWPHGEVARCYGVLRPDGCSERALFVIDREGILRYIDIHDFNQQPDNDELRAVLRQIDPEAALRYDSRPAQEEPPLPHEGVVMYCTPWCDDCKRARSWLRQLGISYTEVDISRSQRGAAQVRSWANGNLTTPTFEIHGRVIVDFDIDQLKQALNLA</sequence>
<evidence type="ECO:0000313" key="8">
    <source>
        <dbReference type="Proteomes" id="UP000264141"/>
    </source>
</evidence>
<dbReference type="PANTHER" id="PTHR10681:SF128">
    <property type="entry name" value="THIOREDOXIN-DEPENDENT PEROXIDE REDUCTASE, MITOCHONDRIAL"/>
    <property type="match status" value="1"/>
</dbReference>
<dbReference type="Gene3D" id="3.40.30.10">
    <property type="entry name" value="Glutaredoxin"/>
    <property type="match status" value="2"/>
</dbReference>
<feature type="domain" description="Glutaredoxin" evidence="5">
    <location>
        <begin position="120"/>
        <end position="180"/>
    </location>
</feature>
<evidence type="ECO:0000256" key="2">
    <source>
        <dbReference type="ARBA" id="ARBA00023002"/>
    </source>
</evidence>
<accession>A0A3D1JH60</accession>
<evidence type="ECO:0000259" key="6">
    <source>
        <dbReference type="Pfam" id="PF00578"/>
    </source>
</evidence>
<dbReference type="GO" id="GO:0008379">
    <property type="term" value="F:thioredoxin peroxidase activity"/>
    <property type="evidence" value="ECO:0007669"/>
    <property type="project" value="TreeGrafter"/>
</dbReference>
<dbReference type="EMBL" id="DPBP01000032">
    <property type="protein sequence ID" value="HCE17852.1"/>
    <property type="molecule type" value="Genomic_DNA"/>
</dbReference>
<dbReference type="GO" id="GO:0045454">
    <property type="term" value="P:cell redox homeostasis"/>
    <property type="evidence" value="ECO:0007669"/>
    <property type="project" value="TreeGrafter"/>
</dbReference>
<dbReference type="Proteomes" id="UP000264141">
    <property type="component" value="Unassembled WGS sequence"/>
</dbReference>
<dbReference type="InterPro" id="IPR006660">
    <property type="entry name" value="Arsenate_reductase-like"/>
</dbReference>
<dbReference type="InterPro" id="IPR050217">
    <property type="entry name" value="Peroxiredoxin"/>
</dbReference>
<gene>
    <name evidence="7" type="ORF">DEQ80_08335</name>
</gene>
<dbReference type="SUPFAM" id="SSF52833">
    <property type="entry name" value="Thioredoxin-like"/>
    <property type="match status" value="2"/>
</dbReference>
<dbReference type="Pfam" id="PF00578">
    <property type="entry name" value="AhpC-TSA"/>
    <property type="match status" value="1"/>
</dbReference>
<proteinExistence type="inferred from homology"/>
<comment type="similarity">
    <text evidence="4">Belongs to the ArsC family.</text>
</comment>
<organism evidence="7 8">
    <name type="scientific">Anaerolinea thermolimosa</name>
    <dbReference type="NCBI Taxonomy" id="229919"/>
    <lineage>
        <taxon>Bacteria</taxon>
        <taxon>Bacillati</taxon>
        <taxon>Chloroflexota</taxon>
        <taxon>Anaerolineae</taxon>
        <taxon>Anaerolineales</taxon>
        <taxon>Anaerolineaceae</taxon>
        <taxon>Anaerolinea</taxon>
    </lineage>
</organism>
<protein>
    <submittedName>
        <fullName evidence="7">Uncharacterized protein</fullName>
    </submittedName>
</protein>
<dbReference type="Pfam" id="PF00462">
    <property type="entry name" value="Glutaredoxin"/>
    <property type="match status" value="1"/>
</dbReference>
<dbReference type="PROSITE" id="PS51354">
    <property type="entry name" value="GLUTAREDOXIN_2"/>
    <property type="match status" value="1"/>
</dbReference>